<organism evidence="4 5">
    <name type="scientific">Steinernema carpocapsae</name>
    <name type="common">Entomopathogenic nematode</name>
    <dbReference type="NCBI Taxonomy" id="34508"/>
    <lineage>
        <taxon>Eukaryota</taxon>
        <taxon>Metazoa</taxon>
        <taxon>Ecdysozoa</taxon>
        <taxon>Nematoda</taxon>
        <taxon>Chromadorea</taxon>
        <taxon>Rhabditida</taxon>
        <taxon>Tylenchina</taxon>
        <taxon>Panagrolaimomorpha</taxon>
        <taxon>Strongyloidoidea</taxon>
        <taxon>Steinernematidae</taxon>
        <taxon>Steinernema</taxon>
    </lineage>
</organism>
<keyword evidence="2" id="KW-0812">Transmembrane</keyword>
<evidence type="ECO:0000256" key="2">
    <source>
        <dbReference type="SAM" id="Phobius"/>
    </source>
</evidence>
<dbReference type="InterPro" id="IPR051276">
    <property type="entry name" value="Saccharopine_DH-like_oxidrdct"/>
</dbReference>
<proteinExistence type="inferred from homology"/>
<dbReference type="AlphaFoldDB" id="A0A4U5NV76"/>
<dbReference type="EMBL" id="AZBU02000003">
    <property type="protein sequence ID" value="TKR87292.1"/>
    <property type="molecule type" value="Genomic_DNA"/>
</dbReference>
<gene>
    <name evidence="4" type="ORF">L596_011709</name>
</gene>
<dbReference type="PANTHER" id="PTHR12286">
    <property type="entry name" value="SACCHAROPINE DEHYDROGENASE-LIKE OXIDOREDUCTASE"/>
    <property type="match status" value="1"/>
</dbReference>
<evidence type="ECO:0000259" key="3">
    <source>
        <dbReference type="Pfam" id="PF03435"/>
    </source>
</evidence>
<dbReference type="Gene3D" id="3.40.50.720">
    <property type="entry name" value="NAD(P)-binding Rossmann-like Domain"/>
    <property type="match status" value="1"/>
</dbReference>
<comment type="caution">
    <text evidence="4">The sequence shown here is derived from an EMBL/GenBank/DDBJ whole genome shotgun (WGS) entry which is preliminary data.</text>
</comment>
<dbReference type="GO" id="GO:0009247">
    <property type="term" value="P:glycolipid biosynthetic process"/>
    <property type="evidence" value="ECO:0007669"/>
    <property type="project" value="TreeGrafter"/>
</dbReference>
<protein>
    <recommendedName>
        <fullName evidence="3">Saccharopine dehydrogenase NADP binding domain-containing protein</fullName>
    </recommendedName>
</protein>
<keyword evidence="2" id="KW-1133">Transmembrane helix</keyword>
<comment type="similarity">
    <text evidence="1">Belongs to the saccharopine dehydrogenase family.</text>
</comment>
<sequence>MTERYDIVIYGATGFTGAYVIEQIENSKALSVSKSEIKFAIAGRSESKMKATLKTVGSRVGKDLSATKIIIADSSKSESLAEMAKQAKVIINAVGPYRLYGEAVVKAAVENGASHVDISGEPAFLERMQMTYGKQAEENGVYVVGACGWDSIPCDLGVLFLKRNFGGDLNHVESVVQMNYGEAGYAINAGTYQTLILGIANSKSDGLGKIRKSIMPEKIFRSQYRLPKRSLIWSLPSLGGYALPFMGSDKSVVNRSQYFDFTANNERPVLLETYFRVQSLFWTIMLVLWLLVFQFLVQFKFTRKILQKYPDQCSFYLFKNSGPSKEQMEQATFTYWFFGTGWNAKRPLNEEHSDPPTVKKVVRCDGPDAGYMATSACALSAALTVLDDKEFLPPKGGVFTTAAAFGSSNIYERLKQFGIMFSMIEEPKKAQEPKKAE</sequence>
<dbReference type="FunFam" id="3.40.50.720:FF:000178">
    <property type="entry name" value="Saccharopine dehydrogenase-like oxidoreductase"/>
    <property type="match status" value="1"/>
</dbReference>
<dbReference type="InterPro" id="IPR005097">
    <property type="entry name" value="Sacchrp_dh_NADP-bd"/>
</dbReference>
<accession>A0A4U5NV76</accession>
<keyword evidence="2" id="KW-0472">Membrane</keyword>
<evidence type="ECO:0000313" key="5">
    <source>
        <dbReference type="Proteomes" id="UP000298663"/>
    </source>
</evidence>
<dbReference type="GO" id="GO:0005811">
    <property type="term" value="C:lipid droplet"/>
    <property type="evidence" value="ECO:0007669"/>
    <property type="project" value="TreeGrafter"/>
</dbReference>
<dbReference type="Pfam" id="PF03435">
    <property type="entry name" value="Sacchrp_dh_NADP"/>
    <property type="match status" value="1"/>
</dbReference>
<dbReference type="GO" id="GO:0005886">
    <property type="term" value="C:plasma membrane"/>
    <property type="evidence" value="ECO:0007669"/>
    <property type="project" value="TreeGrafter"/>
</dbReference>
<reference evidence="4 5" key="2">
    <citation type="journal article" date="2019" name="G3 (Bethesda)">
        <title>Hybrid Assembly of the Genome of the Entomopathogenic Nematode Steinernema carpocapsae Identifies the X-Chromosome.</title>
        <authorList>
            <person name="Serra L."/>
            <person name="Macchietto M."/>
            <person name="Macias-Munoz A."/>
            <person name="McGill C.J."/>
            <person name="Rodriguez I.M."/>
            <person name="Rodriguez B."/>
            <person name="Murad R."/>
            <person name="Mortazavi A."/>
        </authorList>
    </citation>
    <scope>NUCLEOTIDE SEQUENCE [LARGE SCALE GENOMIC DNA]</scope>
    <source>
        <strain evidence="4 5">ALL</strain>
    </source>
</reference>
<feature type="transmembrane region" description="Helical" evidence="2">
    <location>
        <begin position="280"/>
        <end position="299"/>
    </location>
</feature>
<feature type="domain" description="Saccharopine dehydrogenase NADP binding" evidence="3">
    <location>
        <begin position="7"/>
        <end position="144"/>
    </location>
</feature>
<dbReference type="PANTHER" id="PTHR12286:SF5">
    <property type="entry name" value="SACCHAROPINE DEHYDROGENASE-LIKE OXIDOREDUCTASE"/>
    <property type="match status" value="1"/>
</dbReference>
<keyword evidence="5" id="KW-1185">Reference proteome</keyword>
<evidence type="ECO:0000256" key="1">
    <source>
        <dbReference type="ARBA" id="ARBA00038048"/>
    </source>
</evidence>
<dbReference type="InterPro" id="IPR036291">
    <property type="entry name" value="NAD(P)-bd_dom_sf"/>
</dbReference>
<dbReference type="GO" id="GO:0005739">
    <property type="term" value="C:mitochondrion"/>
    <property type="evidence" value="ECO:0007669"/>
    <property type="project" value="TreeGrafter"/>
</dbReference>
<reference evidence="4 5" key="1">
    <citation type="journal article" date="2015" name="Genome Biol.">
        <title>Comparative genomics of Steinernema reveals deeply conserved gene regulatory networks.</title>
        <authorList>
            <person name="Dillman A.R."/>
            <person name="Macchietto M."/>
            <person name="Porter C.F."/>
            <person name="Rogers A."/>
            <person name="Williams B."/>
            <person name="Antoshechkin I."/>
            <person name="Lee M.M."/>
            <person name="Goodwin Z."/>
            <person name="Lu X."/>
            <person name="Lewis E.E."/>
            <person name="Goodrich-Blair H."/>
            <person name="Stock S.P."/>
            <person name="Adams B.J."/>
            <person name="Sternberg P.W."/>
            <person name="Mortazavi A."/>
        </authorList>
    </citation>
    <scope>NUCLEOTIDE SEQUENCE [LARGE SCALE GENOMIC DNA]</scope>
    <source>
        <strain evidence="4 5">ALL</strain>
    </source>
</reference>
<dbReference type="OrthoDB" id="10268090at2759"/>
<dbReference type="Proteomes" id="UP000298663">
    <property type="component" value="Unassembled WGS sequence"/>
</dbReference>
<dbReference type="SUPFAM" id="SSF51735">
    <property type="entry name" value="NAD(P)-binding Rossmann-fold domains"/>
    <property type="match status" value="1"/>
</dbReference>
<evidence type="ECO:0000313" key="4">
    <source>
        <dbReference type="EMBL" id="TKR87292.1"/>
    </source>
</evidence>
<dbReference type="STRING" id="34508.A0A4U5NV76"/>
<name>A0A4U5NV76_STECR</name>